<feature type="transmembrane region" description="Helical" evidence="5">
    <location>
        <begin position="423"/>
        <end position="446"/>
    </location>
</feature>
<dbReference type="PANTHER" id="PTHR22950">
    <property type="entry name" value="AMINO ACID TRANSPORTER"/>
    <property type="match status" value="1"/>
</dbReference>
<protein>
    <submittedName>
        <fullName evidence="8">Probable sodium-coupled neutral amino acid transporter 6-like</fullName>
    </submittedName>
</protein>
<feature type="transmembrane region" description="Helical" evidence="5">
    <location>
        <begin position="116"/>
        <end position="137"/>
    </location>
</feature>
<evidence type="ECO:0000256" key="3">
    <source>
        <dbReference type="ARBA" id="ARBA00022989"/>
    </source>
</evidence>
<dbReference type="GeneID" id="100367466"/>
<feature type="transmembrane region" description="Helical" evidence="5">
    <location>
        <begin position="41"/>
        <end position="63"/>
    </location>
</feature>
<dbReference type="Pfam" id="PF01490">
    <property type="entry name" value="Aa_trans"/>
    <property type="match status" value="1"/>
</dbReference>
<keyword evidence="2 5" id="KW-0812">Transmembrane</keyword>
<evidence type="ECO:0000256" key="2">
    <source>
        <dbReference type="ARBA" id="ARBA00022692"/>
    </source>
</evidence>
<dbReference type="PANTHER" id="PTHR22950:SF702">
    <property type="entry name" value="AMINO ACID TRANSPORTER PROTEIN"/>
    <property type="match status" value="1"/>
</dbReference>
<feature type="transmembrane region" description="Helical" evidence="5">
    <location>
        <begin position="458"/>
        <end position="483"/>
    </location>
</feature>
<evidence type="ECO:0000256" key="1">
    <source>
        <dbReference type="ARBA" id="ARBA00004141"/>
    </source>
</evidence>
<feature type="transmembrane region" description="Helical" evidence="5">
    <location>
        <begin position="356"/>
        <end position="378"/>
    </location>
</feature>
<evidence type="ECO:0000313" key="8">
    <source>
        <dbReference type="RefSeq" id="XP_002735199.1"/>
    </source>
</evidence>
<feature type="transmembrane region" description="Helical" evidence="5">
    <location>
        <begin position="280"/>
        <end position="300"/>
    </location>
</feature>
<feature type="domain" description="Amino acid transporter transmembrane" evidence="6">
    <location>
        <begin position="38"/>
        <end position="475"/>
    </location>
</feature>
<comment type="subcellular location">
    <subcellularLocation>
        <location evidence="1">Membrane</location>
        <topology evidence="1">Multi-pass membrane protein</topology>
    </subcellularLocation>
</comment>
<evidence type="ECO:0000259" key="6">
    <source>
        <dbReference type="Pfam" id="PF01490"/>
    </source>
</evidence>
<evidence type="ECO:0000256" key="4">
    <source>
        <dbReference type="ARBA" id="ARBA00023136"/>
    </source>
</evidence>
<feature type="transmembrane region" description="Helical" evidence="5">
    <location>
        <begin position="185"/>
        <end position="206"/>
    </location>
</feature>
<evidence type="ECO:0000256" key="5">
    <source>
        <dbReference type="SAM" id="Phobius"/>
    </source>
</evidence>
<keyword evidence="7" id="KW-1185">Reference proteome</keyword>
<feature type="transmembrane region" description="Helical" evidence="5">
    <location>
        <begin position="69"/>
        <end position="91"/>
    </location>
</feature>
<gene>
    <name evidence="8" type="primary">LOC100367466</name>
</gene>
<evidence type="ECO:0000313" key="7">
    <source>
        <dbReference type="Proteomes" id="UP000694865"/>
    </source>
</evidence>
<keyword evidence="3 5" id="KW-1133">Transmembrane helix</keyword>
<feature type="transmembrane region" description="Helical" evidence="5">
    <location>
        <begin position="157"/>
        <end position="178"/>
    </location>
</feature>
<dbReference type="RefSeq" id="XP_002735199.1">
    <property type="nucleotide sequence ID" value="XM_002735153.2"/>
</dbReference>
<dbReference type="Proteomes" id="UP000694865">
    <property type="component" value="Unplaced"/>
</dbReference>
<organism evidence="7 8">
    <name type="scientific">Saccoglossus kowalevskii</name>
    <name type="common">Acorn worm</name>
    <dbReference type="NCBI Taxonomy" id="10224"/>
    <lineage>
        <taxon>Eukaryota</taxon>
        <taxon>Metazoa</taxon>
        <taxon>Hemichordata</taxon>
        <taxon>Enteropneusta</taxon>
        <taxon>Harrimaniidae</taxon>
        <taxon>Saccoglossus</taxon>
    </lineage>
</organism>
<dbReference type="InterPro" id="IPR013057">
    <property type="entry name" value="AA_transpt_TM"/>
</dbReference>
<keyword evidence="4 5" id="KW-0472">Membrane</keyword>
<sequence>MATSVNDDFRDVTASLISSDSDQDVSKAHDEDKFKPRKASFGLSVFNLMNAVLGSGILGLSYAMSESGIVLFSILLVTVAMVAAYSLHLLLKMCAVTQVKSYEDIGQIALKRTGKFLAAFAILLQNIGAMSSYLFIVKNELPHVIRTFMKAPPHVDGWYLNGDYLVLLMVLIIITPLALLPNIGFLGYTSGFSVLCMVFFTTVVILKKFSFPCPIPTEDWSNVTATNLTQEYLLSNSTWVSPAVVTIATAFVPTTSTNSTPSDDGDCEPKLFSLSLNTAYAVPTMAFSFVCHTAVLPIYEEIKRPSKARMQSVVNITILICFTLYLLSALFGYLTFYGNVSTELLEGYTLYNRHDILMLIVRLAVLFSVTLTVPLLHFPARKALTVLIAGNKPFSCLRHCLLTAFLITLITVLALFVPDIKEVFGFAGATSSTALVFILPAIFYLRIGKEPFKSREKIMALCLFILGICVFLLSLTLIVIGWATG</sequence>
<reference evidence="8" key="1">
    <citation type="submission" date="2025-08" db="UniProtKB">
        <authorList>
            <consortium name="RefSeq"/>
        </authorList>
    </citation>
    <scope>IDENTIFICATION</scope>
    <source>
        <tissue evidence="8">Testes</tissue>
    </source>
</reference>
<accession>A0ABM0GQP8</accession>
<name>A0ABM0GQP8_SACKO</name>
<feature type="transmembrane region" description="Helical" evidence="5">
    <location>
        <begin position="399"/>
        <end position="417"/>
    </location>
</feature>
<proteinExistence type="predicted"/>
<feature type="transmembrane region" description="Helical" evidence="5">
    <location>
        <begin position="312"/>
        <end position="336"/>
    </location>
</feature>